<keyword evidence="7" id="KW-0106">Calcium</keyword>
<dbReference type="InterPro" id="IPR008979">
    <property type="entry name" value="Galactose-bd-like_sf"/>
</dbReference>
<dbReference type="SUPFAM" id="SSF51126">
    <property type="entry name" value="Pectin lyase-like"/>
    <property type="match status" value="1"/>
</dbReference>
<dbReference type="Proteomes" id="UP000315145">
    <property type="component" value="Unassembled WGS sequence"/>
</dbReference>
<evidence type="ECO:0000256" key="8">
    <source>
        <dbReference type="ARBA" id="ARBA00023157"/>
    </source>
</evidence>
<reference evidence="10" key="3">
    <citation type="submission" date="2019-09" db="EMBL/GenBank/DDBJ databases">
        <authorList>
            <person name="Zhang D.-C."/>
        </authorList>
    </citation>
    <scope>NUCLEOTIDE SEQUENCE</scope>
    <source>
        <strain evidence="10">RU-4-M-4</strain>
    </source>
</reference>
<organism evidence="10 13">
    <name type="scientific">Algibacter amylolyticus</name>
    <dbReference type="NCBI Taxonomy" id="1608400"/>
    <lineage>
        <taxon>Bacteria</taxon>
        <taxon>Pseudomonadati</taxon>
        <taxon>Bacteroidota</taxon>
        <taxon>Flavobacteriia</taxon>
        <taxon>Flavobacteriales</taxon>
        <taxon>Flavobacteriaceae</taxon>
        <taxon>Algibacter</taxon>
    </lineage>
</organism>
<sequence length="697" mass="75263">MTKNYTLLKSGFTLLLLLFVLQIKAQTVTVNSLQELLPYLKQDNVDVKLAPGDYSINGSDITNGTFSNPLLLFEGSDSTYDFTGVTLNIATFVFTKFGNVSVNELQILGNNNVLKNLTMVDVGNTRPSKSAQNIVMDGRDNRIEGFHISSRGSYPYGYGDAFGKGGTNTVIKHYKHSVLLVRGLRNHVKDCDIISRTYGHCIFMQAASYPVIEGCYVEGEVRTTDDMLAETSGPAFDVDFMTTWGYKLPAGYMMSLQEAGIRAYNGGTTYIDGVEIQRGTDNPTVLNCTIKNTRTGVTLAHATGTKYVEGCTVIGCENGYSIGSGTVVDSGADAIYGPVFKNTYGSDNGYIADITVLPPSDAYYNGHDAMAYIGGENHDLTFRSDIPADEIPSNLKIMVSGDLQGLRVLNGSNASQNNFSSDDIVVKNFTNFPVIMHTDSDNVTVIACDTDNITDNGTNNTVTALNCDSDNLALVGTASQSSTAYGGAPSRANDGNTDGNFNNNSVTHTDPSDVGAWWKVRLASEYAIGDIIVYNRTGKQSYIDRLANFAVYVYNADGIETFAKTFTNDAPNPLATIDAGGAIGETIKIVQLDDSVALSLAEVQVFESSLSVNDFANSISLYPNPVSNNLKLSLANTNLNRAQTKIALYSINGQIVLETQPENLKEVNLDLSNLKSGLYLLTVSDNNNKVTKKVVKL</sequence>
<dbReference type="Gene3D" id="2.60.120.260">
    <property type="entry name" value="Galactose-binding domain-like"/>
    <property type="match status" value="1"/>
</dbReference>
<evidence type="ECO:0000313" key="12">
    <source>
        <dbReference type="Proteomes" id="UP000315145"/>
    </source>
</evidence>
<evidence type="ECO:0000313" key="10">
    <source>
        <dbReference type="EMBL" id="KAA5825196.1"/>
    </source>
</evidence>
<dbReference type="GO" id="GO:0010185">
    <property type="term" value="P:regulation of cellular defense response"/>
    <property type="evidence" value="ECO:0007669"/>
    <property type="project" value="UniProtKB-ARBA"/>
</dbReference>
<evidence type="ECO:0000256" key="7">
    <source>
        <dbReference type="ARBA" id="ARBA00022837"/>
    </source>
</evidence>
<dbReference type="RefSeq" id="WP_144116228.1">
    <property type="nucleotide sequence ID" value="NZ_JACHGE010000005.1"/>
</dbReference>
<feature type="domain" description="Fucolectin tachylectin-4 pentraxin-1" evidence="9">
    <location>
        <begin position="469"/>
        <end position="613"/>
    </location>
</feature>
<dbReference type="Pfam" id="PF18962">
    <property type="entry name" value="Por_Secre_tail"/>
    <property type="match status" value="1"/>
</dbReference>
<dbReference type="AlphaFoldDB" id="A0A5M7B6M8"/>
<reference evidence="10 13" key="1">
    <citation type="journal article" date="2015" name="Int. J. Syst. Evol. Microbiol.">
        <title>Algibacter amylolyticus sp. nov., isolated from intertidal sediment.</title>
        <authorList>
            <person name="Zhang D.C."/>
            <person name="Wu J."/>
            <person name="Neuner K."/>
            <person name="Yao J."/>
            <person name="Margesin R."/>
        </authorList>
    </citation>
    <scope>NUCLEOTIDE SEQUENCE [LARGE SCALE GENOMIC DNA]</scope>
    <source>
        <strain evidence="10 13">RU-4-M-4</strain>
    </source>
</reference>
<dbReference type="InterPro" id="IPR051941">
    <property type="entry name" value="BG_Antigen-Binding_Lectin"/>
</dbReference>
<comment type="subunit">
    <text evidence="3">Homotrimer.</text>
</comment>
<keyword evidence="6" id="KW-0430">Lectin</keyword>
<reference evidence="11 12" key="2">
    <citation type="submission" date="2019-07" db="EMBL/GenBank/DDBJ databases">
        <title>Algibacter marinivivus sp. nov., isolated from the surface of a marine red alga.</title>
        <authorList>
            <person name="Zhong X."/>
            <person name="Xu W."/>
            <person name="Zhang Y."/>
            <person name="Zhang Q."/>
            <person name="Du Z."/>
        </authorList>
    </citation>
    <scope>NUCLEOTIDE SEQUENCE [LARGE SCALE GENOMIC DNA]</scope>
    <source>
        <strain evidence="11 12">RU-4-M-4</strain>
    </source>
</reference>
<keyword evidence="8" id="KW-1015">Disulfide bond</keyword>
<name>A0A5M7B6M8_9FLAO</name>
<dbReference type="Pfam" id="PF22633">
    <property type="entry name" value="F5_F8_type_C_2"/>
    <property type="match status" value="1"/>
</dbReference>
<evidence type="ECO:0000259" key="9">
    <source>
        <dbReference type="SMART" id="SM00607"/>
    </source>
</evidence>
<dbReference type="InterPro" id="IPR006585">
    <property type="entry name" value="FTP1"/>
</dbReference>
<dbReference type="PANTHER" id="PTHR45713">
    <property type="entry name" value="FTP DOMAIN-CONTAINING PROTEIN"/>
    <property type="match status" value="1"/>
</dbReference>
<evidence type="ECO:0000256" key="5">
    <source>
        <dbReference type="ARBA" id="ARBA00022729"/>
    </source>
</evidence>
<gene>
    <name evidence="10" type="ORF">F2B50_08370</name>
    <name evidence="11" type="ORF">FPF71_08370</name>
</gene>
<dbReference type="Gene3D" id="2.160.20.10">
    <property type="entry name" value="Single-stranded right-handed beta-helix, Pectin lyase-like"/>
    <property type="match status" value="1"/>
</dbReference>
<dbReference type="NCBIfam" id="TIGR04183">
    <property type="entry name" value="Por_Secre_tail"/>
    <property type="match status" value="1"/>
</dbReference>
<keyword evidence="4" id="KW-0479">Metal-binding</keyword>
<dbReference type="EMBL" id="VWRS01000004">
    <property type="protein sequence ID" value="KAA5825196.1"/>
    <property type="molecule type" value="Genomic_DNA"/>
</dbReference>
<dbReference type="SMART" id="SM00607">
    <property type="entry name" value="FTP"/>
    <property type="match status" value="1"/>
</dbReference>
<evidence type="ECO:0000256" key="2">
    <source>
        <dbReference type="ARBA" id="ARBA00010147"/>
    </source>
</evidence>
<dbReference type="Proteomes" id="UP000322315">
    <property type="component" value="Unassembled WGS sequence"/>
</dbReference>
<dbReference type="SUPFAM" id="SSF49785">
    <property type="entry name" value="Galactose-binding domain-like"/>
    <property type="match status" value="1"/>
</dbReference>
<comment type="caution">
    <text evidence="10">The sequence shown here is derived from an EMBL/GenBank/DDBJ whole genome shotgun (WGS) entry which is preliminary data.</text>
</comment>
<proteinExistence type="inferred from homology"/>
<evidence type="ECO:0000256" key="6">
    <source>
        <dbReference type="ARBA" id="ARBA00022734"/>
    </source>
</evidence>
<evidence type="ECO:0000313" key="13">
    <source>
        <dbReference type="Proteomes" id="UP000322315"/>
    </source>
</evidence>
<evidence type="ECO:0000256" key="1">
    <source>
        <dbReference type="ARBA" id="ARBA00002219"/>
    </source>
</evidence>
<protein>
    <submittedName>
        <fullName evidence="10">T9SS type A sorting domain-containing protein</fullName>
    </submittedName>
</protein>
<dbReference type="EMBL" id="VMBF01000004">
    <property type="protein sequence ID" value="TSJ77690.1"/>
    <property type="molecule type" value="Genomic_DNA"/>
</dbReference>
<dbReference type="InterPro" id="IPR011050">
    <property type="entry name" value="Pectin_lyase_fold/virulence"/>
</dbReference>
<keyword evidence="12" id="KW-1185">Reference proteome</keyword>
<dbReference type="OrthoDB" id="1169780at2"/>
<dbReference type="SMART" id="SM00710">
    <property type="entry name" value="PbH1"/>
    <property type="match status" value="4"/>
</dbReference>
<dbReference type="InterPro" id="IPR012334">
    <property type="entry name" value="Pectin_lyas_fold"/>
</dbReference>
<evidence type="ECO:0000256" key="3">
    <source>
        <dbReference type="ARBA" id="ARBA00011233"/>
    </source>
</evidence>
<dbReference type="PANTHER" id="PTHR45713:SF6">
    <property type="entry name" value="F5_8 TYPE C DOMAIN-CONTAINING PROTEIN"/>
    <property type="match status" value="1"/>
</dbReference>
<dbReference type="GO" id="GO:0046872">
    <property type="term" value="F:metal ion binding"/>
    <property type="evidence" value="ECO:0007669"/>
    <property type="project" value="UniProtKB-KW"/>
</dbReference>
<dbReference type="InterPro" id="IPR026444">
    <property type="entry name" value="Secre_tail"/>
</dbReference>
<dbReference type="GO" id="GO:0042806">
    <property type="term" value="F:fucose binding"/>
    <property type="evidence" value="ECO:0007669"/>
    <property type="project" value="UniProtKB-ARBA"/>
</dbReference>
<comment type="similarity">
    <text evidence="2">Belongs to the fucolectin family.</text>
</comment>
<evidence type="ECO:0000313" key="11">
    <source>
        <dbReference type="EMBL" id="TSJ77690.1"/>
    </source>
</evidence>
<evidence type="ECO:0000256" key="4">
    <source>
        <dbReference type="ARBA" id="ARBA00022723"/>
    </source>
</evidence>
<dbReference type="InterPro" id="IPR006626">
    <property type="entry name" value="PbH1"/>
</dbReference>
<comment type="function">
    <text evidence="1">Acts as a defensive agent. Recognizes blood group fucosylated oligosaccharides including A, B, H and Lewis B-type antigens. Does not recognize Lewis A antigen and has low affinity for monovalent haptens.</text>
</comment>
<keyword evidence="5" id="KW-0732">Signal</keyword>
<accession>A0A5M7B6M8</accession>